<dbReference type="Gene3D" id="3.40.50.1820">
    <property type="entry name" value="alpha/beta hydrolase"/>
    <property type="match status" value="1"/>
</dbReference>
<keyword evidence="4" id="KW-0378">Hydrolase</keyword>
<comment type="similarity">
    <text evidence="1">Belongs to the palmitoyl-protein thioesterase family.</text>
</comment>
<gene>
    <name evidence="7" type="ORF">K431DRAFT_283465</name>
</gene>
<evidence type="ECO:0000256" key="1">
    <source>
        <dbReference type="ARBA" id="ARBA00010758"/>
    </source>
</evidence>
<evidence type="ECO:0000256" key="6">
    <source>
        <dbReference type="SAM" id="SignalP"/>
    </source>
</evidence>
<keyword evidence="8" id="KW-1185">Reference proteome</keyword>
<dbReference type="PANTHER" id="PTHR11247">
    <property type="entry name" value="PALMITOYL-PROTEIN THIOESTERASE/DOLICHYLDIPHOSPHATASE 1"/>
    <property type="match status" value="1"/>
</dbReference>
<keyword evidence="5" id="KW-0325">Glycoprotein</keyword>
<dbReference type="Proteomes" id="UP000799441">
    <property type="component" value="Unassembled WGS sequence"/>
</dbReference>
<dbReference type="EMBL" id="MU003779">
    <property type="protein sequence ID" value="KAF2722956.1"/>
    <property type="molecule type" value="Genomic_DNA"/>
</dbReference>
<organism evidence="7 8">
    <name type="scientific">Polychaeton citri CBS 116435</name>
    <dbReference type="NCBI Taxonomy" id="1314669"/>
    <lineage>
        <taxon>Eukaryota</taxon>
        <taxon>Fungi</taxon>
        <taxon>Dikarya</taxon>
        <taxon>Ascomycota</taxon>
        <taxon>Pezizomycotina</taxon>
        <taxon>Dothideomycetes</taxon>
        <taxon>Dothideomycetidae</taxon>
        <taxon>Capnodiales</taxon>
        <taxon>Capnodiaceae</taxon>
        <taxon>Polychaeton</taxon>
    </lineage>
</organism>
<dbReference type="Pfam" id="PF02089">
    <property type="entry name" value="Palm_thioest"/>
    <property type="match status" value="1"/>
</dbReference>
<evidence type="ECO:0000256" key="5">
    <source>
        <dbReference type="ARBA" id="ARBA00023180"/>
    </source>
</evidence>
<dbReference type="FunFam" id="3.40.50.1820:FF:000107">
    <property type="entry name" value="Palmitoyl-protein thioesterase 1"/>
    <property type="match status" value="1"/>
</dbReference>
<evidence type="ECO:0000313" key="8">
    <source>
        <dbReference type="Proteomes" id="UP000799441"/>
    </source>
</evidence>
<dbReference type="GO" id="GO:0008474">
    <property type="term" value="F:palmitoyl-(protein) hydrolase activity"/>
    <property type="evidence" value="ECO:0007669"/>
    <property type="project" value="UniProtKB-EC"/>
</dbReference>
<evidence type="ECO:0000256" key="4">
    <source>
        <dbReference type="ARBA" id="ARBA00022801"/>
    </source>
</evidence>
<evidence type="ECO:0000256" key="2">
    <source>
        <dbReference type="ARBA" id="ARBA00012423"/>
    </source>
</evidence>
<sequence>MRFLLSLPAALSLLAFSTAAPAGPHQQLVLTQQDTGSDQAPTPEQPLPLLVWHGLGDRYDADGLHSTGDLARKVHPGTFVYYIRLDSDGSADRTATFFGNATGQGEQVCSMLQEEPELLRFRDSQGRIRADALGFSQGGQFLRGLVERCGALSVRSLVTFGSQHNGIAQFQKCGDFDFLCKGATAVVKGNAWTDYVQHKIVPAQYYRPLNGTTGTPTDGYLEHSSFLADINNERRAKNGTYAARLSSLDSFVMFVFEDDETVIPRDSGHWAEVNATSGEVTPLRETTAYLEDWVGLRTLDEKGGLVFESTPGAHMELDATTLKTVFGKYFGPEAKGSAGAGEGDGAGADVADATPAVRLGGCGADEAQARWDRLGWWEKLRFDLTHPWL</sequence>
<dbReference type="EC" id="3.1.2.22" evidence="2"/>
<reference evidence="7" key="1">
    <citation type="journal article" date="2020" name="Stud. Mycol.">
        <title>101 Dothideomycetes genomes: a test case for predicting lifestyles and emergence of pathogens.</title>
        <authorList>
            <person name="Haridas S."/>
            <person name="Albert R."/>
            <person name="Binder M."/>
            <person name="Bloem J."/>
            <person name="Labutti K."/>
            <person name="Salamov A."/>
            <person name="Andreopoulos B."/>
            <person name="Baker S."/>
            <person name="Barry K."/>
            <person name="Bills G."/>
            <person name="Bluhm B."/>
            <person name="Cannon C."/>
            <person name="Castanera R."/>
            <person name="Culley D."/>
            <person name="Daum C."/>
            <person name="Ezra D."/>
            <person name="Gonzalez J."/>
            <person name="Henrissat B."/>
            <person name="Kuo A."/>
            <person name="Liang C."/>
            <person name="Lipzen A."/>
            <person name="Lutzoni F."/>
            <person name="Magnuson J."/>
            <person name="Mondo S."/>
            <person name="Nolan M."/>
            <person name="Ohm R."/>
            <person name="Pangilinan J."/>
            <person name="Park H.-J."/>
            <person name="Ramirez L."/>
            <person name="Alfaro M."/>
            <person name="Sun H."/>
            <person name="Tritt A."/>
            <person name="Yoshinaga Y."/>
            <person name="Zwiers L.-H."/>
            <person name="Turgeon B."/>
            <person name="Goodwin S."/>
            <person name="Spatafora J."/>
            <person name="Crous P."/>
            <person name="Grigoriev I."/>
        </authorList>
    </citation>
    <scope>NUCLEOTIDE SEQUENCE</scope>
    <source>
        <strain evidence="7">CBS 116435</strain>
    </source>
</reference>
<dbReference type="InterPro" id="IPR029058">
    <property type="entry name" value="AB_hydrolase_fold"/>
</dbReference>
<evidence type="ECO:0000313" key="7">
    <source>
        <dbReference type="EMBL" id="KAF2722956.1"/>
    </source>
</evidence>
<name>A0A9P4URT7_9PEZI</name>
<proteinExistence type="inferred from homology"/>
<dbReference type="OrthoDB" id="10263094at2759"/>
<evidence type="ECO:0000256" key="3">
    <source>
        <dbReference type="ARBA" id="ARBA00022729"/>
    </source>
</evidence>
<protein>
    <recommendedName>
        <fullName evidence="2">palmitoyl-protein hydrolase</fullName>
        <ecNumber evidence="2">3.1.2.22</ecNumber>
    </recommendedName>
</protein>
<comment type="caution">
    <text evidence="7">The sequence shown here is derived from an EMBL/GenBank/DDBJ whole genome shotgun (WGS) entry which is preliminary data.</text>
</comment>
<keyword evidence="3 6" id="KW-0732">Signal</keyword>
<dbReference type="AlphaFoldDB" id="A0A9P4URT7"/>
<feature type="chain" id="PRO_5040514118" description="palmitoyl-protein hydrolase" evidence="6">
    <location>
        <begin position="20"/>
        <end position="389"/>
    </location>
</feature>
<dbReference type="SUPFAM" id="SSF53474">
    <property type="entry name" value="alpha/beta-Hydrolases"/>
    <property type="match status" value="1"/>
</dbReference>
<dbReference type="PANTHER" id="PTHR11247:SF8">
    <property type="entry name" value="PALMITOYL-PROTEIN THIOESTERASE 1"/>
    <property type="match status" value="1"/>
</dbReference>
<feature type="signal peptide" evidence="6">
    <location>
        <begin position="1"/>
        <end position="19"/>
    </location>
</feature>
<accession>A0A9P4URT7</accession>